<protein>
    <submittedName>
        <fullName evidence="1">Uncharacterized protein</fullName>
    </submittedName>
</protein>
<dbReference type="EMBL" id="JADYXP020000018">
    <property type="protein sequence ID" value="KAL0105819.1"/>
    <property type="molecule type" value="Genomic_DNA"/>
</dbReference>
<keyword evidence="2" id="KW-1185">Reference proteome</keyword>
<evidence type="ECO:0000313" key="2">
    <source>
        <dbReference type="Proteomes" id="UP001430953"/>
    </source>
</evidence>
<dbReference type="Proteomes" id="UP001430953">
    <property type="component" value="Unassembled WGS sequence"/>
</dbReference>
<dbReference type="AlphaFoldDB" id="A0AAW2EQ46"/>
<comment type="caution">
    <text evidence="1">The sequence shown here is derived from an EMBL/GenBank/DDBJ whole genome shotgun (WGS) entry which is preliminary data.</text>
</comment>
<accession>A0AAW2EQ46</accession>
<proteinExistence type="predicted"/>
<gene>
    <name evidence="1" type="ORF">PUN28_015916</name>
</gene>
<sequence length="101" mass="11971">MKKHESRDKSRATATRQPLFPLFPSRFSSPLRLSPVTSLLFLQSLTYRFLRREDQRPAMHETNDPGNDILHSECDNKIAEEIFNSFFFFFCRHFCLSAIRE</sequence>
<name>A0AAW2EQ46_9HYME</name>
<reference evidence="1 2" key="1">
    <citation type="submission" date="2023-03" db="EMBL/GenBank/DDBJ databases">
        <title>High recombination rates correlate with genetic variation in Cardiocondyla obscurior ants.</title>
        <authorList>
            <person name="Errbii M."/>
        </authorList>
    </citation>
    <scope>NUCLEOTIDE SEQUENCE [LARGE SCALE GENOMIC DNA]</scope>
    <source>
        <strain evidence="1">Alpha-2009</strain>
        <tissue evidence="1">Whole body</tissue>
    </source>
</reference>
<organism evidence="1 2">
    <name type="scientific">Cardiocondyla obscurior</name>
    <dbReference type="NCBI Taxonomy" id="286306"/>
    <lineage>
        <taxon>Eukaryota</taxon>
        <taxon>Metazoa</taxon>
        <taxon>Ecdysozoa</taxon>
        <taxon>Arthropoda</taxon>
        <taxon>Hexapoda</taxon>
        <taxon>Insecta</taxon>
        <taxon>Pterygota</taxon>
        <taxon>Neoptera</taxon>
        <taxon>Endopterygota</taxon>
        <taxon>Hymenoptera</taxon>
        <taxon>Apocrita</taxon>
        <taxon>Aculeata</taxon>
        <taxon>Formicoidea</taxon>
        <taxon>Formicidae</taxon>
        <taxon>Myrmicinae</taxon>
        <taxon>Cardiocondyla</taxon>
    </lineage>
</organism>
<evidence type="ECO:0000313" key="1">
    <source>
        <dbReference type="EMBL" id="KAL0105819.1"/>
    </source>
</evidence>